<name>A0ABR2GQ00_9EUKA</name>
<keyword evidence="2" id="KW-1185">Reference proteome</keyword>
<dbReference type="EMBL" id="JAPFFF010000071">
    <property type="protein sequence ID" value="KAK8835961.1"/>
    <property type="molecule type" value="Genomic_DNA"/>
</dbReference>
<gene>
    <name evidence="1" type="ORF">M9Y10_040158</name>
</gene>
<proteinExistence type="predicted"/>
<organism evidence="1 2">
    <name type="scientific">Tritrichomonas musculus</name>
    <dbReference type="NCBI Taxonomy" id="1915356"/>
    <lineage>
        <taxon>Eukaryota</taxon>
        <taxon>Metamonada</taxon>
        <taxon>Parabasalia</taxon>
        <taxon>Tritrichomonadida</taxon>
        <taxon>Tritrichomonadidae</taxon>
        <taxon>Tritrichomonas</taxon>
    </lineage>
</organism>
<accession>A0ABR2GQ00</accession>
<evidence type="ECO:0000313" key="1">
    <source>
        <dbReference type="EMBL" id="KAK8835961.1"/>
    </source>
</evidence>
<protein>
    <recommendedName>
        <fullName evidence="3">DDE-1 domain-containing protein</fullName>
    </recommendedName>
</protein>
<sequence>MIDLENRKPKTVIAPKDLENEDLHYPVNRGIRHITLGVTISGGEDAYFPLVVTSDPSLEHIFDHGVRRDVDLSIHLGNSSYITKDVFRDHIINNFIPQVENDRLSCGSDSLLAILFFDDCSSHLDEELLRILAENNIIVSELILHIVLTYFKY</sequence>
<evidence type="ECO:0008006" key="3">
    <source>
        <dbReference type="Google" id="ProtNLM"/>
    </source>
</evidence>
<dbReference type="Proteomes" id="UP001470230">
    <property type="component" value="Unassembled WGS sequence"/>
</dbReference>
<reference evidence="1 2" key="1">
    <citation type="submission" date="2024-04" db="EMBL/GenBank/DDBJ databases">
        <title>Tritrichomonas musculus Genome.</title>
        <authorList>
            <person name="Alves-Ferreira E."/>
            <person name="Grigg M."/>
            <person name="Lorenzi H."/>
            <person name="Galac M."/>
        </authorList>
    </citation>
    <scope>NUCLEOTIDE SEQUENCE [LARGE SCALE GENOMIC DNA]</scope>
    <source>
        <strain evidence="1 2">EAF2021</strain>
    </source>
</reference>
<evidence type="ECO:0000313" key="2">
    <source>
        <dbReference type="Proteomes" id="UP001470230"/>
    </source>
</evidence>
<comment type="caution">
    <text evidence="1">The sequence shown here is derived from an EMBL/GenBank/DDBJ whole genome shotgun (WGS) entry which is preliminary data.</text>
</comment>